<evidence type="ECO:0000313" key="2">
    <source>
        <dbReference type="WBParaSite" id="nRc.2.0.1.t24216-RA"/>
    </source>
</evidence>
<dbReference type="WBParaSite" id="nRc.2.0.1.t24216-RA">
    <property type="protein sequence ID" value="nRc.2.0.1.t24216-RA"/>
    <property type="gene ID" value="nRc.2.0.1.g24216"/>
</dbReference>
<sequence length="85" mass="9983">MLAEMEKRRFLTEYVEIFVVVFRQQKIQDRELKMNKYKSKENGRKNYTKENSLAPKWLAPKRPGAELAGAEIAASKRFFPSSNRS</sequence>
<dbReference type="AlphaFoldDB" id="A0A915JF79"/>
<organism evidence="1 2">
    <name type="scientific">Romanomermis culicivorax</name>
    <name type="common">Nematode worm</name>
    <dbReference type="NCBI Taxonomy" id="13658"/>
    <lineage>
        <taxon>Eukaryota</taxon>
        <taxon>Metazoa</taxon>
        <taxon>Ecdysozoa</taxon>
        <taxon>Nematoda</taxon>
        <taxon>Enoplea</taxon>
        <taxon>Dorylaimia</taxon>
        <taxon>Mermithida</taxon>
        <taxon>Mermithoidea</taxon>
        <taxon>Mermithidae</taxon>
        <taxon>Romanomermis</taxon>
    </lineage>
</organism>
<keyword evidence="1" id="KW-1185">Reference proteome</keyword>
<dbReference type="Proteomes" id="UP000887565">
    <property type="component" value="Unplaced"/>
</dbReference>
<reference evidence="2" key="1">
    <citation type="submission" date="2022-11" db="UniProtKB">
        <authorList>
            <consortium name="WormBaseParasite"/>
        </authorList>
    </citation>
    <scope>IDENTIFICATION</scope>
</reference>
<accession>A0A915JF79</accession>
<evidence type="ECO:0000313" key="1">
    <source>
        <dbReference type="Proteomes" id="UP000887565"/>
    </source>
</evidence>
<proteinExistence type="predicted"/>
<protein>
    <submittedName>
        <fullName evidence="2">Uncharacterized protein</fullName>
    </submittedName>
</protein>
<name>A0A915JF79_ROMCU</name>